<comment type="similarity">
    <text evidence="1">Belongs to the MOG1 family.</text>
</comment>
<evidence type="ECO:0000313" key="6">
    <source>
        <dbReference type="Proteomes" id="UP000266841"/>
    </source>
</evidence>
<keyword evidence="2" id="KW-0813">Transport</keyword>
<dbReference type="OrthoDB" id="10255285at2759"/>
<dbReference type="PANTHER" id="PTHR15837">
    <property type="entry name" value="RAN GUANINE NUCLEOTIDE RELEASE FACTOR"/>
    <property type="match status" value="1"/>
</dbReference>
<reference evidence="5 6" key="1">
    <citation type="journal article" date="2012" name="Genome Biol.">
        <title>Genome and low-iron response of an oceanic diatom adapted to chronic iron limitation.</title>
        <authorList>
            <person name="Lommer M."/>
            <person name="Specht M."/>
            <person name="Roy A.S."/>
            <person name="Kraemer L."/>
            <person name="Andreson R."/>
            <person name="Gutowska M.A."/>
            <person name="Wolf J."/>
            <person name="Bergner S.V."/>
            <person name="Schilhabel M.B."/>
            <person name="Klostermeier U.C."/>
            <person name="Beiko R.G."/>
            <person name="Rosenstiel P."/>
            <person name="Hippler M."/>
            <person name="Laroche J."/>
        </authorList>
    </citation>
    <scope>NUCLEOTIDE SEQUENCE [LARGE SCALE GENOMIC DNA]</scope>
    <source>
        <strain evidence="5 6">CCMP1005</strain>
    </source>
</reference>
<dbReference type="GO" id="GO:0005085">
    <property type="term" value="F:guanyl-nucleotide exchange factor activity"/>
    <property type="evidence" value="ECO:0007669"/>
    <property type="project" value="TreeGrafter"/>
</dbReference>
<dbReference type="PANTHER" id="PTHR15837:SF0">
    <property type="entry name" value="RAN GUANINE NUCLEOTIDE RELEASE FACTOR"/>
    <property type="match status" value="1"/>
</dbReference>
<dbReference type="eggNOG" id="KOG3329">
    <property type="taxonomic scope" value="Eukaryota"/>
</dbReference>
<keyword evidence="3" id="KW-0653">Protein transport</keyword>
<feature type="region of interest" description="Disordered" evidence="4">
    <location>
        <begin position="1"/>
        <end position="31"/>
    </location>
</feature>
<evidence type="ECO:0000256" key="1">
    <source>
        <dbReference type="ARBA" id="ARBA00010307"/>
    </source>
</evidence>
<evidence type="ECO:0000256" key="2">
    <source>
        <dbReference type="ARBA" id="ARBA00022448"/>
    </source>
</evidence>
<dbReference type="Pfam" id="PF04603">
    <property type="entry name" value="Mog1"/>
    <property type="match status" value="1"/>
</dbReference>
<proteinExistence type="inferred from homology"/>
<dbReference type="GO" id="GO:0005634">
    <property type="term" value="C:nucleus"/>
    <property type="evidence" value="ECO:0007669"/>
    <property type="project" value="TreeGrafter"/>
</dbReference>
<dbReference type="GO" id="GO:0031267">
    <property type="term" value="F:small GTPase binding"/>
    <property type="evidence" value="ECO:0007669"/>
    <property type="project" value="TreeGrafter"/>
</dbReference>
<feature type="non-terminal residue" evidence="5">
    <location>
        <position position="1"/>
    </location>
</feature>
<dbReference type="OMA" id="NEARWID"/>
<dbReference type="InterPro" id="IPR016123">
    <property type="entry name" value="Mog1/PsbP_a/b/a-sand"/>
</dbReference>
<sequence>TRSEQTRANRGSKEASQRERRSRIEGRGRDDSPSKLDLLFYVEEARTARRGRRVRKGAAGSLLRMTELFGGAVLCSGIPSSWRDVSQIRQCPDHQEVFQGCVEETGGVLLVFEVLQHQERVEDESAGAFFLSDLADSNRAAESSVVSGRVIKSLDDAVDVKDALPSLRIPDGFSGVACISRGRQKVAQGKDGRNEARWIDIHMCVLRLRCVETDFVISLSVPLGEESSAAQDSHEIFSEILRGFKIIDWNLFG</sequence>
<gene>
    <name evidence="5" type="ORF">THAOC_14659</name>
</gene>
<dbReference type="EMBL" id="AGNL01017086">
    <property type="protein sequence ID" value="EJK64591.1"/>
    <property type="molecule type" value="Genomic_DNA"/>
</dbReference>
<keyword evidence="6" id="KW-1185">Reference proteome</keyword>
<name>K0SUD3_THAOC</name>
<dbReference type="Proteomes" id="UP000266841">
    <property type="component" value="Unassembled WGS sequence"/>
</dbReference>
<evidence type="ECO:0000256" key="4">
    <source>
        <dbReference type="SAM" id="MobiDB-lite"/>
    </source>
</evidence>
<dbReference type="Gene3D" id="3.40.1000.10">
    <property type="entry name" value="Mog1/PsbP, alpha/beta/alpha sandwich"/>
    <property type="match status" value="1"/>
</dbReference>
<dbReference type="InterPro" id="IPR007681">
    <property type="entry name" value="Mog1"/>
</dbReference>
<accession>K0SUD3</accession>
<comment type="caution">
    <text evidence="5">The sequence shown here is derived from an EMBL/GenBank/DDBJ whole genome shotgun (WGS) entry which is preliminary data.</text>
</comment>
<protein>
    <submittedName>
        <fullName evidence="5">Uncharacterized protein</fullName>
    </submittedName>
</protein>
<dbReference type="GO" id="GO:0006606">
    <property type="term" value="P:protein import into nucleus"/>
    <property type="evidence" value="ECO:0007669"/>
    <property type="project" value="TreeGrafter"/>
</dbReference>
<evidence type="ECO:0000313" key="5">
    <source>
        <dbReference type="EMBL" id="EJK64591.1"/>
    </source>
</evidence>
<evidence type="ECO:0000256" key="3">
    <source>
        <dbReference type="ARBA" id="ARBA00022927"/>
    </source>
</evidence>
<dbReference type="SUPFAM" id="SSF55724">
    <property type="entry name" value="Mog1p/PsbP-like"/>
    <property type="match status" value="1"/>
</dbReference>
<organism evidence="5 6">
    <name type="scientific">Thalassiosira oceanica</name>
    <name type="common">Marine diatom</name>
    <dbReference type="NCBI Taxonomy" id="159749"/>
    <lineage>
        <taxon>Eukaryota</taxon>
        <taxon>Sar</taxon>
        <taxon>Stramenopiles</taxon>
        <taxon>Ochrophyta</taxon>
        <taxon>Bacillariophyta</taxon>
        <taxon>Coscinodiscophyceae</taxon>
        <taxon>Thalassiosirophycidae</taxon>
        <taxon>Thalassiosirales</taxon>
        <taxon>Thalassiosiraceae</taxon>
        <taxon>Thalassiosira</taxon>
    </lineage>
</organism>
<dbReference type="AlphaFoldDB" id="K0SUD3"/>